<keyword evidence="4" id="KW-0509">mRNA transport</keyword>
<evidence type="ECO:0000256" key="2">
    <source>
        <dbReference type="ARBA" id="ARBA00011056"/>
    </source>
</evidence>
<evidence type="ECO:0000256" key="6">
    <source>
        <dbReference type="ARBA" id="ARBA00023010"/>
    </source>
</evidence>
<dbReference type="Gene3D" id="1.25.40.510">
    <property type="entry name" value="GLE1-like"/>
    <property type="match status" value="1"/>
</dbReference>
<evidence type="ECO:0000256" key="8">
    <source>
        <dbReference type="ARBA" id="ARBA00023242"/>
    </source>
</evidence>
<keyword evidence="6" id="KW-0811">Translocation</keyword>
<organism evidence="12 13">
    <name type="scientific">Hypholoma sublateritium (strain FD-334 SS-4)</name>
    <dbReference type="NCBI Taxonomy" id="945553"/>
    <lineage>
        <taxon>Eukaryota</taxon>
        <taxon>Fungi</taxon>
        <taxon>Dikarya</taxon>
        <taxon>Basidiomycota</taxon>
        <taxon>Agaricomycotina</taxon>
        <taxon>Agaricomycetes</taxon>
        <taxon>Agaricomycetidae</taxon>
        <taxon>Agaricales</taxon>
        <taxon>Agaricineae</taxon>
        <taxon>Strophariaceae</taxon>
        <taxon>Hypholoma</taxon>
    </lineage>
</organism>
<dbReference type="PANTHER" id="PTHR12960">
    <property type="entry name" value="GLE-1-RELATED"/>
    <property type="match status" value="1"/>
</dbReference>
<protein>
    <recommendedName>
        <fullName evidence="9">mRNA export factor GLE1</fullName>
    </recommendedName>
    <alternativeName>
        <fullName evidence="10">Nucleoporin GLE1</fullName>
    </alternativeName>
</protein>
<dbReference type="EMBL" id="KN817555">
    <property type="protein sequence ID" value="KJA21837.1"/>
    <property type="molecule type" value="Genomic_DNA"/>
</dbReference>
<evidence type="ECO:0000256" key="4">
    <source>
        <dbReference type="ARBA" id="ARBA00022816"/>
    </source>
</evidence>
<gene>
    <name evidence="12" type="ORF">HYPSUDRAFT_140194</name>
</gene>
<dbReference type="Proteomes" id="UP000054270">
    <property type="component" value="Unassembled WGS sequence"/>
</dbReference>
<dbReference type="GO" id="GO:0044614">
    <property type="term" value="C:nuclear pore cytoplasmic filaments"/>
    <property type="evidence" value="ECO:0007669"/>
    <property type="project" value="TreeGrafter"/>
</dbReference>
<dbReference type="GO" id="GO:0015031">
    <property type="term" value="P:protein transport"/>
    <property type="evidence" value="ECO:0007669"/>
    <property type="project" value="UniProtKB-KW"/>
</dbReference>
<evidence type="ECO:0000256" key="5">
    <source>
        <dbReference type="ARBA" id="ARBA00022927"/>
    </source>
</evidence>
<feature type="region of interest" description="Disordered" evidence="11">
    <location>
        <begin position="1"/>
        <end position="61"/>
    </location>
</feature>
<feature type="region of interest" description="Disordered" evidence="11">
    <location>
        <begin position="241"/>
        <end position="278"/>
    </location>
</feature>
<comment type="subcellular location">
    <subcellularLocation>
        <location evidence="1">Nucleus</location>
        <location evidence="1">Nuclear pore complex</location>
    </subcellularLocation>
</comment>
<dbReference type="GO" id="GO:0016973">
    <property type="term" value="P:poly(A)+ mRNA export from nucleus"/>
    <property type="evidence" value="ECO:0007669"/>
    <property type="project" value="InterPro"/>
</dbReference>
<dbReference type="AlphaFoldDB" id="A0A0D2L4R0"/>
<keyword evidence="13" id="KW-1185">Reference proteome</keyword>
<dbReference type="OMA" id="VPANIHS"/>
<dbReference type="InterPro" id="IPR012476">
    <property type="entry name" value="GLE1"/>
</dbReference>
<evidence type="ECO:0000313" key="13">
    <source>
        <dbReference type="Proteomes" id="UP000054270"/>
    </source>
</evidence>
<evidence type="ECO:0000256" key="9">
    <source>
        <dbReference type="ARBA" id="ARBA00026227"/>
    </source>
</evidence>
<keyword evidence="8" id="KW-0539">Nucleus</keyword>
<dbReference type="GO" id="GO:0005543">
    <property type="term" value="F:phospholipid binding"/>
    <property type="evidence" value="ECO:0007669"/>
    <property type="project" value="TreeGrafter"/>
</dbReference>
<evidence type="ECO:0000256" key="11">
    <source>
        <dbReference type="SAM" id="MobiDB-lite"/>
    </source>
</evidence>
<keyword evidence="7" id="KW-0906">Nuclear pore complex</keyword>
<evidence type="ECO:0000256" key="10">
    <source>
        <dbReference type="ARBA" id="ARBA00029983"/>
    </source>
</evidence>
<accession>A0A0D2L4R0</accession>
<sequence>MRFRAPRSVSPSPVRGKPRSSSTFGIQSDSDSEDYNSEVESSFALDSDDDDANSVASTSSSSSFELVADINKLSLRPRNITRTPLEQRQIDETVAAIRLRAHYTDPYEEWEKETRKEAMKTARQEYMERQLELQKAQERQETLVAQKYAQHRGDVNMDFDRAVVQARQSLLDQQTSLTNDLKERTKKLWKKIEVSIKAEEERVATRLEAERKAKAEEEQKQKEAELKKRIAAEKLLQEETARKKAAAEKKQAEEEKERREQEELSKQKKLEEEQSKREDDELELRKMLNLSTRSDDWRVARTNLHSLKSGPMRGVKAAKELRLEWGKLRRSVVPKIGQLTNDPVAIARISQQIIEICRPPGGSHDPTIYIALLSSVSKTIILQAETEVTAEKRSAGPLAQVAFALLDTLEHFPTIFFAKLVQRCGGWPIPIVVPALDIDELPWNTADDRVKASGVRKSINGQGLESTEEYSNRISSVMRVYFHILKIRPVNGPLHEMFQLPRCWAWFARMTSDPRLLRDPVAPQLLYTGLDVLGLEAVDVWGQQWVKMLGLVHEGITVGYEKDKLIGGNSAEGAAARTRVMVALENIVNGVES</sequence>
<dbReference type="GO" id="GO:0005737">
    <property type="term" value="C:cytoplasm"/>
    <property type="evidence" value="ECO:0007669"/>
    <property type="project" value="TreeGrafter"/>
</dbReference>
<comment type="similarity">
    <text evidence="2">Belongs to the GLE1 family.</text>
</comment>
<proteinExistence type="inferred from homology"/>
<dbReference type="OrthoDB" id="420884at2759"/>
<reference evidence="13" key="1">
    <citation type="submission" date="2014-04" db="EMBL/GenBank/DDBJ databases">
        <title>Evolutionary Origins and Diversification of the Mycorrhizal Mutualists.</title>
        <authorList>
            <consortium name="DOE Joint Genome Institute"/>
            <consortium name="Mycorrhizal Genomics Consortium"/>
            <person name="Kohler A."/>
            <person name="Kuo A."/>
            <person name="Nagy L.G."/>
            <person name="Floudas D."/>
            <person name="Copeland A."/>
            <person name="Barry K.W."/>
            <person name="Cichocki N."/>
            <person name="Veneault-Fourrey C."/>
            <person name="LaButti K."/>
            <person name="Lindquist E.A."/>
            <person name="Lipzen A."/>
            <person name="Lundell T."/>
            <person name="Morin E."/>
            <person name="Murat C."/>
            <person name="Riley R."/>
            <person name="Ohm R."/>
            <person name="Sun H."/>
            <person name="Tunlid A."/>
            <person name="Henrissat B."/>
            <person name="Grigoriev I.V."/>
            <person name="Hibbett D.S."/>
            <person name="Martin F."/>
        </authorList>
    </citation>
    <scope>NUCLEOTIDE SEQUENCE [LARGE SCALE GENOMIC DNA]</scope>
    <source>
        <strain evidence="13">FD-334 SS-4</strain>
    </source>
</reference>
<dbReference type="PANTHER" id="PTHR12960:SF0">
    <property type="entry name" value="MRNA EXPORT FACTOR GLE1"/>
    <property type="match status" value="1"/>
</dbReference>
<keyword evidence="3" id="KW-0813">Transport</keyword>
<feature type="compositionally biased region" description="Polar residues" evidence="11">
    <location>
        <begin position="19"/>
        <end position="29"/>
    </location>
</feature>
<evidence type="ECO:0000313" key="12">
    <source>
        <dbReference type="EMBL" id="KJA21837.1"/>
    </source>
</evidence>
<dbReference type="GO" id="GO:0000822">
    <property type="term" value="F:inositol hexakisphosphate binding"/>
    <property type="evidence" value="ECO:0007669"/>
    <property type="project" value="TreeGrafter"/>
</dbReference>
<dbReference type="STRING" id="945553.A0A0D2L4R0"/>
<evidence type="ECO:0000256" key="7">
    <source>
        <dbReference type="ARBA" id="ARBA00023132"/>
    </source>
</evidence>
<evidence type="ECO:0000256" key="3">
    <source>
        <dbReference type="ARBA" id="ARBA00022448"/>
    </source>
</evidence>
<dbReference type="Pfam" id="PF07817">
    <property type="entry name" value="GLE1"/>
    <property type="match status" value="1"/>
</dbReference>
<dbReference type="InterPro" id="IPR038506">
    <property type="entry name" value="GLE1-like_sf"/>
</dbReference>
<keyword evidence="5" id="KW-0653">Protein transport</keyword>
<dbReference type="GO" id="GO:0031369">
    <property type="term" value="F:translation initiation factor binding"/>
    <property type="evidence" value="ECO:0007669"/>
    <property type="project" value="TreeGrafter"/>
</dbReference>
<evidence type="ECO:0000256" key="1">
    <source>
        <dbReference type="ARBA" id="ARBA00004567"/>
    </source>
</evidence>
<name>A0A0D2L4R0_HYPSF</name>